<dbReference type="EMBL" id="JYDU01000709">
    <property type="protein sequence ID" value="KRX84216.1"/>
    <property type="molecule type" value="Genomic_DNA"/>
</dbReference>
<comment type="caution">
    <text evidence="1">The sequence shown here is derived from an EMBL/GenBank/DDBJ whole genome shotgun (WGS) entry which is preliminary data.</text>
</comment>
<accession>A0A0V0X8I9</accession>
<sequence length="58" mass="6935">MVYFILWDQTQTPELFPSRQISYYFVNSAVVFYPTHLHRFFLNSYLIPESMTIISQPG</sequence>
<dbReference type="AlphaFoldDB" id="A0A0V0X8I9"/>
<dbReference type="Proteomes" id="UP000054815">
    <property type="component" value="Unassembled WGS sequence"/>
</dbReference>
<proteinExistence type="predicted"/>
<gene>
    <name evidence="1" type="ORF">T4E_8648</name>
</gene>
<reference evidence="1 2" key="1">
    <citation type="submission" date="2015-01" db="EMBL/GenBank/DDBJ databases">
        <title>Evolution of Trichinella species and genotypes.</title>
        <authorList>
            <person name="Korhonen P.K."/>
            <person name="Edoardo P."/>
            <person name="Giuseppe L.R."/>
            <person name="Gasser R.B."/>
        </authorList>
    </citation>
    <scope>NUCLEOTIDE SEQUENCE [LARGE SCALE GENOMIC DNA]</scope>
    <source>
        <strain evidence="1">ISS141</strain>
    </source>
</reference>
<protein>
    <submittedName>
        <fullName evidence="1">Uncharacterized protein</fullName>
    </submittedName>
</protein>
<name>A0A0V0X8I9_TRIPS</name>
<evidence type="ECO:0000313" key="1">
    <source>
        <dbReference type="EMBL" id="KRX84216.1"/>
    </source>
</evidence>
<organism evidence="1 2">
    <name type="scientific">Trichinella pseudospiralis</name>
    <name type="common">Parasitic roundworm</name>
    <dbReference type="NCBI Taxonomy" id="6337"/>
    <lineage>
        <taxon>Eukaryota</taxon>
        <taxon>Metazoa</taxon>
        <taxon>Ecdysozoa</taxon>
        <taxon>Nematoda</taxon>
        <taxon>Enoplea</taxon>
        <taxon>Dorylaimia</taxon>
        <taxon>Trichinellida</taxon>
        <taxon>Trichinellidae</taxon>
        <taxon>Trichinella</taxon>
    </lineage>
</organism>
<evidence type="ECO:0000313" key="2">
    <source>
        <dbReference type="Proteomes" id="UP000054815"/>
    </source>
</evidence>